<dbReference type="PANTHER" id="PTHR35218:SF9">
    <property type="entry name" value="ENDONUCLEASE_EXONUCLEASE_PHOSPHATASE DOMAIN-CONTAINING PROTEIN"/>
    <property type="match status" value="1"/>
</dbReference>
<keyword evidence="2" id="KW-1185">Reference proteome</keyword>
<protein>
    <submittedName>
        <fullName evidence="1">Uncharacterized protein</fullName>
    </submittedName>
</protein>
<evidence type="ECO:0000313" key="2">
    <source>
        <dbReference type="Proteomes" id="UP001497516"/>
    </source>
</evidence>
<dbReference type="AlphaFoldDB" id="A0AAV2EUL3"/>
<gene>
    <name evidence="1" type="ORF">LTRI10_LOCUS29961</name>
</gene>
<proteinExistence type="predicted"/>
<sequence length="73" mass="8520">MDYKIFSWNCRGAGGWRFLRMFSEYKRRFSPQITIIVEPKISGDTSLRVIHSMGYDRELVVDAVGFSEGIWVL</sequence>
<dbReference type="Proteomes" id="UP001497516">
    <property type="component" value="Chromosome 5"/>
</dbReference>
<name>A0AAV2EUL3_9ROSI</name>
<organism evidence="1 2">
    <name type="scientific">Linum trigynum</name>
    <dbReference type="NCBI Taxonomy" id="586398"/>
    <lineage>
        <taxon>Eukaryota</taxon>
        <taxon>Viridiplantae</taxon>
        <taxon>Streptophyta</taxon>
        <taxon>Embryophyta</taxon>
        <taxon>Tracheophyta</taxon>
        <taxon>Spermatophyta</taxon>
        <taxon>Magnoliopsida</taxon>
        <taxon>eudicotyledons</taxon>
        <taxon>Gunneridae</taxon>
        <taxon>Pentapetalae</taxon>
        <taxon>rosids</taxon>
        <taxon>fabids</taxon>
        <taxon>Malpighiales</taxon>
        <taxon>Linaceae</taxon>
        <taxon>Linum</taxon>
    </lineage>
</organism>
<evidence type="ECO:0000313" key="1">
    <source>
        <dbReference type="EMBL" id="CAL1389075.1"/>
    </source>
</evidence>
<dbReference type="EMBL" id="OZ034818">
    <property type="protein sequence ID" value="CAL1389075.1"/>
    <property type="molecule type" value="Genomic_DNA"/>
</dbReference>
<reference evidence="1 2" key="1">
    <citation type="submission" date="2024-04" db="EMBL/GenBank/DDBJ databases">
        <authorList>
            <person name="Fracassetti M."/>
        </authorList>
    </citation>
    <scope>NUCLEOTIDE SEQUENCE [LARGE SCALE GENOMIC DNA]</scope>
</reference>
<accession>A0AAV2EUL3</accession>
<dbReference type="PANTHER" id="PTHR35218">
    <property type="entry name" value="RNASE H DOMAIN-CONTAINING PROTEIN"/>
    <property type="match status" value="1"/>
</dbReference>